<accession>A0A0E9LW71</accession>
<protein>
    <submittedName>
        <fullName evidence="8">Predicted maltose transporter MalT</fullName>
    </submittedName>
</protein>
<feature type="transmembrane region" description="Helical" evidence="6">
    <location>
        <begin position="270"/>
        <end position="290"/>
    </location>
</feature>
<keyword evidence="2" id="KW-0813">Transport</keyword>
<reference evidence="8 9" key="1">
    <citation type="journal article" date="2015" name="Microbes Environ.">
        <title>Distribution and evolution of nitrogen fixation genes in the phylum bacteroidetes.</title>
        <authorList>
            <person name="Inoue J."/>
            <person name="Oshima K."/>
            <person name="Suda W."/>
            <person name="Sakamoto M."/>
            <person name="Iino T."/>
            <person name="Noda S."/>
            <person name="Hongoh Y."/>
            <person name="Hattori M."/>
            <person name="Ohkuma M."/>
        </authorList>
    </citation>
    <scope>NUCLEOTIDE SEQUENCE [LARGE SCALE GENOMIC DNA]</scope>
    <source>
        <strain evidence="8">JCM 15548</strain>
    </source>
</reference>
<dbReference type="Gene3D" id="1.20.1250.20">
    <property type="entry name" value="MFS general substrate transporter like domains"/>
    <property type="match status" value="1"/>
</dbReference>
<feature type="transmembrane region" description="Helical" evidence="6">
    <location>
        <begin position="117"/>
        <end position="141"/>
    </location>
</feature>
<keyword evidence="3 6" id="KW-0812">Transmembrane</keyword>
<dbReference type="InterPro" id="IPR011701">
    <property type="entry name" value="MFS"/>
</dbReference>
<dbReference type="GO" id="GO:0022857">
    <property type="term" value="F:transmembrane transporter activity"/>
    <property type="evidence" value="ECO:0007669"/>
    <property type="project" value="InterPro"/>
</dbReference>
<dbReference type="PROSITE" id="PS50850">
    <property type="entry name" value="MFS"/>
    <property type="match status" value="1"/>
</dbReference>
<dbReference type="PANTHER" id="PTHR19432:SF35">
    <property type="entry name" value="SOLUTE CARRIER FAMILY 45 MEMBER 3 ISOFORM X1"/>
    <property type="match status" value="1"/>
</dbReference>
<feature type="transmembrane region" description="Helical" evidence="6">
    <location>
        <begin position="21"/>
        <end position="42"/>
    </location>
</feature>
<keyword evidence="5 6" id="KW-0472">Membrane</keyword>
<comment type="subcellular location">
    <subcellularLocation>
        <location evidence="1">Membrane</location>
        <topology evidence="1">Multi-pass membrane protein</topology>
    </subcellularLocation>
</comment>
<feature type="transmembrane region" description="Helical" evidence="6">
    <location>
        <begin position="310"/>
        <end position="332"/>
    </location>
</feature>
<dbReference type="STRING" id="1236989.JCM15548_11673"/>
<evidence type="ECO:0000313" key="8">
    <source>
        <dbReference type="EMBL" id="GAO29484.1"/>
    </source>
</evidence>
<comment type="caution">
    <text evidence="8">The sequence shown here is derived from an EMBL/GenBank/DDBJ whole genome shotgun (WGS) entry which is preliminary data.</text>
</comment>
<evidence type="ECO:0000256" key="6">
    <source>
        <dbReference type="SAM" id="Phobius"/>
    </source>
</evidence>
<dbReference type="EMBL" id="BAZW01000009">
    <property type="protein sequence ID" value="GAO29484.1"/>
    <property type="molecule type" value="Genomic_DNA"/>
</dbReference>
<dbReference type="InterPro" id="IPR020846">
    <property type="entry name" value="MFS_dom"/>
</dbReference>
<evidence type="ECO:0000256" key="2">
    <source>
        <dbReference type="ARBA" id="ARBA00022448"/>
    </source>
</evidence>
<feature type="transmembrane region" description="Helical" evidence="6">
    <location>
        <begin position="433"/>
        <end position="454"/>
    </location>
</feature>
<sequence length="471" mass="51236">MANKGSGLIHKLNKMRKLPHLSVGQIWNMSIGFLGIQFGFALQNANASRILQNFGADVEHLSWFWLAAPITGMLIQPIVGHYSDRTWTGLGRRRPYFLFGAIFAALALIFMPNSGSLAAFIPPMFIGAGMLMIMDASFNISMEPFRALVADKLPDEQRTKGFSVQTTLIGIGAVAGSWITYVLAEWLGVSKVAEDGSVPFNVILSFYIGAAVLVGAIIWTVVTTKEYSPKQLKEFGVSPESDDLLEKDAGFMQIFKDFAAMPKTMKQLGLVQFFSWLALFGMWVFTTPAIAQHIYGLAPNDTSSALYNDAANWVGVLFGVYNGVAAIFAISLPWIAAKIGRKNTHAFSLTVGAVGLISIYFISDPMMLILPMLAIGIAWASILSMPYAILAGALPAAKYGIYMGLFNFFITMPQIVNGVFGGPIIKRLFESQAVFALIIAGVSLLIAAISVVFVEDKLDVRNKKAPLETIN</sequence>
<feature type="transmembrane region" description="Helical" evidence="6">
    <location>
        <begin position="204"/>
        <end position="222"/>
    </location>
</feature>
<feature type="transmembrane region" description="Helical" evidence="6">
    <location>
        <begin position="162"/>
        <end position="184"/>
    </location>
</feature>
<dbReference type="SUPFAM" id="SSF103473">
    <property type="entry name" value="MFS general substrate transporter"/>
    <property type="match status" value="1"/>
</dbReference>
<feature type="transmembrane region" description="Helical" evidence="6">
    <location>
        <begin position="62"/>
        <end position="83"/>
    </location>
</feature>
<keyword evidence="9" id="KW-1185">Reference proteome</keyword>
<feature type="domain" description="Major facilitator superfamily (MFS) profile" evidence="7">
    <location>
        <begin position="25"/>
        <end position="459"/>
    </location>
</feature>
<dbReference type="Proteomes" id="UP000032900">
    <property type="component" value="Unassembled WGS sequence"/>
</dbReference>
<dbReference type="GO" id="GO:0016020">
    <property type="term" value="C:membrane"/>
    <property type="evidence" value="ECO:0007669"/>
    <property type="project" value="UniProtKB-SubCell"/>
</dbReference>
<dbReference type="AlphaFoldDB" id="A0A0E9LW71"/>
<dbReference type="InterPro" id="IPR036259">
    <property type="entry name" value="MFS_trans_sf"/>
</dbReference>
<feature type="transmembrane region" description="Helical" evidence="6">
    <location>
        <begin position="401"/>
        <end position="421"/>
    </location>
</feature>
<evidence type="ECO:0000313" key="9">
    <source>
        <dbReference type="Proteomes" id="UP000032900"/>
    </source>
</evidence>
<evidence type="ECO:0000256" key="3">
    <source>
        <dbReference type="ARBA" id="ARBA00022692"/>
    </source>
</evidence>
<evidence type="ECO:0000256" key="5">
    <source>
        <dbReference type="ARBA" id="ARBA00023136"/>
    </source>
</evidence>
<proteinExistence type="predicted"/>
<gene>
    <name evidence="8" type="ORF">JCM15548_11673</name>
</gene>
<feature type="transmembrane region" description="Helical" evidence="6">
    <location>
        <begin position="344"/>
        <end position="362"/>
    </location>
</feature>
<dbReference type="PANTHER" id="PTHR19432">
    <property type="entry name" value="SUGAR TRANSPORTER"/>
    <property type="match status" value="1"/>
</dbReference>
<organism evidence="8 9">
    <name type="scientific">Geofilum rubicundum JCM 15548</name>
    <dbReference type="NCBI Taxonomy" id="1236989"/>
    <lineage>
        <taxon>Bacteria</taxon>
        <taxon>Pseudomonadati</taxon>
        <taxon>Bacteroidota</taxon>
        <taxon>Bacteroidia</taxon>
        <taxon>Marinilabiliales</taxon>
        <taxon>Marinilabiliaceae</taxon>
        <taxon>Geofilum</taxon>
    </lineage>
</organism>
<feature type="transmembrane region" description="Helical" evidence="6">
    <location>
        <begin position="95"/>
        <end position="111"/>
    </location>
</feature>
<dbReference type="Pfam" id="PF07690">
    <property type="entry name" value="MFS_1"/>
    <property type="match status" value="1"/>
</dbReference>
<name>A0A0E9LW71_9BACT</name>
<keyword evidence="4 6" id="KW-1133">Transmembrane helix</keyword>
<evidence type="ECO:0000256" key="1">
    <source>
        <dbReference type="ARBA" id="ARBA00004141"/>
    </source>
</evidence>
<evidence type="ECO:0000259" key="7">
    <source>
        <dbReference type="PROSITE" id="PS50850"/>
    </source>
</evidence>
<evidence type="ECO:0000256" key="4">
    <source>
        <dbReference type="ARBA" id="ARBA00022989"/>
    </source>
</evidence>
<feature type="transmembrane region" description="Helical" evidence="6">
    <location>
        <begin position="368"/>
        <end position="389"/>
    </location>
</feature>